<dbReference type="InterPro" id="IPR053134">
    <property type="entry name" value="RNA-dir_DNA_polymerase"/>
</dbReference>
<keyword evidence="2" id="KW-0808">Transferase</keyword>
<dbReference type="EMBL" id="BGPR01083103">
    <property type="protein sequence ID" value="GBL89903.1"/>
    <property type="molecule type" value="Genomic_DNA"/>
</dbReference>
<dbReference type="InterPro" id="IPR043128">
    <property type="entry name" value="Rev_trsase/Diguanyl_cyclase"/>
</dbReference>
<dbReference type="GO" id="GO:0003964">
    <property type="term" value="F:RNA-directed DNA polymerase activity"/>
    <property type="evidence" value="ECO:0007669"/>
    <property type="project" value="UniProtKB-KW"/>
</dbReference>
<evidence type="ECO:0000313" key="9">
    <source>
        <dbReference type="EMBL" id="GBL89903.1"/>
    </source>
</evidence>
<keyword evidence="3" id="KW-0548">Nucleotidyltransferase</keyword>
<evidence type="ECO:0000256" key="3">
    <source>
        <dbReference type="ARBA" id="ARBA00022695"/>
    </source>
</evidence>
<dbReference type="AlphaFoldDB" id="A0A4Y2BD17"/>
<dbReference type="Pfam" id="PF00078">
    <property type="entry name" value="RVT_1"/>
    <property type="match status" value="1"/>
</dbReference>
<dbReference type="InterPro" id="IPR043502">
    <property type="entry name" value="DNA/RNA_pol_sf"/>
</dbReference>
<gene>
    <name evidence="9" type="primary">pol_3268</name>
    <name evidence="9" type="ORF">AVEN_213528_1</name>
</gene>
<organism evidence="9 10">
    <name type="scientific">Araneus ventricosus</name>
    <name type="common">Orbweaver spider</name>
    <name type="synonym">Epeira ventricosa</name>
    <dbReference type="NCBI Taxonomy" id="182803"/>
    <lineage>
        <taxon>Eukaryota</taxon>
        <taxon>Metazoa</taxon>
        <taxon>Ecdysozoa</taxon>
        <taxon>Arthropoda</taxon>
        <taxon>Chelicerata</taxon>
        <taxon>Arachnida</taxon>
        <taxon>Araneae</taxon>
        <taxon>Araneomorphae</taxon>
        <taxon>Entelegynae</taxon>
        <taxon>Araneoidea</taxon>
        <taxon>Araneidae</taxon>
        <taxon>Araneus</taxon>
    </lineage>
</organism>
<evidence type="ECO:0000256" key="5">
    <source>
        <dbReference type="ARBA" id="ARBA00022759"/>
    </source>
</evidence>
<accession>A0A4Y2BD17</accession>
<sequence>MEMFTFFHVLNSAGLVFKGSGFQRTVGFRGLNTVTEPDRYPLPHIQDFSSELHGKVIFSKIDLQRAYHQIPVEKSDIPKTAVITPIGLFEYLYMPFGLRNAGQTFQRFIDETLRGIPCFAYLDDILVASSDEQSIFQICKKFLSV</sequence>
<comment type="caution">
    <text evidence="9">The sequence shown here is derived from an EMBL/GenBank/DDBJ whole genome shotgun (WGS) entry which is preliminary data.</text>
</comment>
<dbReference type="PANTHER" id="PTHR24559:SF444">
    <property type="entry name" value="REVERSE TRANSCRIPTASE DOMAIN-CONTAINING PROTEIN"/>
    <property type="match status" value="1"/>
</dbReference>
<evidence type="ECO:0000313" key="10">
    <source>
        <dbReference type="Proteomes" id="UP000499080"/>
    </source>
</evidence>
<reference evidence="9 10" key="1">
    <citation type="journal article" date="2019" name="Sci. Rep.">
        <title>Orb-weaving spider Araneus ventricosus genome elucidates the spidroin gene catalogue.</title>
        <authorList>
            <person name="Kono N."/>
            <person name="Nakamura H."/>
            <person name="Ohtoshi R."/>
            <person name="Moran D.A.P."/>
            <person name="Shinohara A."/>
            <person name="Yoshida Y."/>
            <person name="Fujiwara M."/>
            <person name="Mori M."/>
            <person name="Tomita M."/>
            <person name="Arakawa K."/>
        </authorList>
    </citation>
    <scope>NUCLEOTIDE SEQUENCE [LARGE SCALE GENOMIC DNA]</scope>
</reference>
<dbReference type="Gene3D" id="3.10.10.10">
    <property type="entry name" value="HIV Type 1 Reverse Transcriptase, subunit A, domain 1"/>
    <property type="match status" value="1"/>
</dbReference>
<keyword evidence="7" id="KW-0695">RNA-directed DNA polymerase</keyword>
<keyword evidence="5" id="KW-0255">Endonuclease</keyword>
<feature type="domain" description="Reverse transcriptase" evidence="8">
    <location>
        <begin position="25"/>
        <end position="142"/>
    </location>
</feature>
<dbReference type="GO" id="GO:0008233">
    <property type="term" value="F:peptidase activity"/>
    <property type="evidence" value="ECO:0007669"/>
    <property type="project" value="UniProtKB-KW"/>
</dbReference>
<dbReference type="OrthoDB" id="775972at2759"/>
<evidence type="ECO:0000256" key="4">
    <source>
        <dbReference type="ARBA" id="ARBA00022722"/>
    </source>
</evidence>
<dbReference type="Proteomes" id="UP000499080">
    <property type="component" value="Unassembled WGS sequence"/>
</dbReference>
<keyword evidence="10" id="KW-1185">Reference proteome</keyword>
<name>A0A4Y2BD17_ARAVE</name>
<evidence type="ECO:0000259" key="8">
    <source>
        <dbReference type="Pfam" id="PF00078"/>
    </source>
</evidence>
<evidence type="ECO:0000256" key="6">
    <source>
        <dbReference type="ARBA" id="ARBA00022801"/>
    </source>
</evidence>
<proteinExistence type="predicted"/>
<dbReference type="SUPFAM" id="SSF56672">
    <property type="entry name" value="DNA/RNA polymerases"/>
    <property type="match status" value="1"/>
</dbReference>
<dbReference type="GO" id="GO:0004519">
    <property type="term" value="F:endonuclease activity"/>
    <property type="evidence" value="ECO:0007669"/>
    <property type="project" value="UniProtKB-KW"/>
</dbReference>
<dbReference type="PANTHER" id="PTHR24559">
    <property type="entry name" value="TRANSPOSON TY3-I GAG-POL POLYPROTEIN"/>
    <property type="match status" value="1"/>
</dbReference>
<dbReference type="FunFam" id="3.10.10.10:FF:000007">
    <property type="entry name" value="Retrovirus-related Pol polyprotein from transposon 17.6-like Protein"/>
    <property type="match status" value="1"/>
</dbReference>
<evidence type="ECO:0000256" key="2">
    <source>
        <dbReference type="ARBA" id="ARBA00022679"/>
    </source>
</evidence>
<evidence type="ECO:0000256" key="7">
    <source>
        <dbReference type="ARBA" id="ARBA00022918"/>
    </source>
</evidence>
<dbReference type="GO" id="GO:0006508">
    <property type="term" value="P:proteolysis"/>
    <property type="evidence" value="ECO:0007669"/>
    <property type="project" value="UniProtKB-KW"/>
</dbReference>
<dbReference type="Gene3D" id="3.30.70.270">
    <property type="match status" value="1"/>
</dbReference>
<dbReference type="InterPro" id="IPR000477">
    <property type="entry name" value="RT_dom"/>
</dbReference>
<keyword evidence="1" id="KW-0645">Protease</keyword>
<evidence type="ECO:0000256" key="1">
    <source>
        <dbReference type="ARBA" id="ARBA00022670"/>
    </source>
</evidence>
<dbReference type="CDD" id="cd01647">
    <property type="entry name" value="RT_LTR"/>
    <property type="match status" value="1"/>
</dbReference>
<keyword evidence="6" id="KW-0378">Hydrolase</keyword>
<protein>
    <submittedName>
        <fullName evidence="9">Retrovirus-related Pol polyprotein from transposon opus</fullName>
    </submittedName>
</protein>
<keyword evidence="4" id="KW-0540">Nuclease</keyword>